<comment type="caution">
    <text evidence="7">The sequence shown here is derived from an EMBL/GenBank/DDBJ whole genome shotgun (WGS) entry which is preliminary data.</text>
</comment>
<dbReference type="AlphaFoldDB" id="A0A371P8N6"/>
<comment type="subcellular location">
    <subcellularLocation>
        <location evidence="1">Periplasm</location>
    </subcellularLocation>
</comment>
<evidence type="ECO:0000259" key="6">
    <source>
        <dbReference type="Pfam" id="PF13473"/>
    </source>
</evidence>
<dbReference type="PANTHER" id="PTHR39192">
    <property type="entry name" value="IRON UPTAKE SYSTEM COMPONENT EFEO"/>
    <property type="match status" value="1"/>
</dbReference>
<dbReference type="Pfam" id="PF09375">
    <property type="entry name" value="Peptidase_M75"/>
    <property type="match status" value="1"/>
</dbReference>
<keyword evidence="3 4" id="KW-0732">Signal</keyword>
<dbReference type="InterPro" id="IPR028096">
    <property type="entry name" value="EfeO_Cupredoxin"/>
</dbReference>
<gene>
    <name evidence="7" type="ORF">DX116_01415</name>
</gene>
<organism evidence="7 8">
    <name type="scientific">Aeromicrobium endophyticum</name>
    <dbReference type="NCBI Taxonomy" id="2292704"/>
    <lineage>
        <taxon>Bacteria</taxon>
        <taxon>Bacillati</taxon>
        <taxon>Actinomycetota</taxon>
        <taxon>Actinomycetes</taxon>
        <taxon>Propionibacteriales</taxon>
        <taxon>Nocardioidaceae</taxon>
        <taxon>Aeromicrobium</taxon>
    </lineage>
</organism>
<proteinExistence type="inferred from homology"/>
<dbReference type="RefSeq" id="WP_119702456.1">
    <property type="nucleotide sequence ID" value="NZ_JBHSOI010000001.1"/>
</dbReference>
<dbReference type="InterPro" id="IPR050894">
    <property type="entry name" value="EfeM/EfeO_iron_uptake"/>
</dbReference>
<evidence type="ECO:0000256" key="2">
    <source>
        <dbReference type="ARBA" id="ARBA00005989"/>
    </source>
</evidence>
<feature type="domain" description="Imelysin-like" evidence="5">
    <location>
        <begin position="140"/>
        <end position="371"/>
    </location>
</feature>
<feature type="chain" id="PRO_5016604480" evidence="4">
    <location>
        <begin position="23"/>
        <end position="380"/>
    </location>
</feature>
<feature type="signal peptide" evidence="4">
    <location>
        <begin position="1"/>
        <end position="22"/>
    </location>
</feature>
<dbReference type="OrthoDB" id="7348379at2"/>
<dbReference type="InterPro" id="IPR053377">
    <property type="entry name" value="Iron_uptake_EfeM/EfeO"/>
</dbReference>
<protein>
    <submittedName>
        <fullName evidence="7">Peptidase M75 family protein</fullName>
    </submittedName>
</protein>
<dbReference type="NCBIfam" id="NF041757">
    <property type="entry name" value="EfeO"/>
    <property type="match status" value="1"/>
</dbReference>
<dbReference type="InterPro" id="IPR018976">
    <property type="entry name" value="Imelysin-like"/>
</dbReference>
<dbReference type="PROSITE" id="PS51257">
    <property type="entry name" value="PROKAR_LIPOPROTEIN"/>
    <property type="match status" value="1"/>
</dbReference>
<dbReference type="GO" id="GO:0042597">
    <property type="term" value="C:periplasmic space"/>
    <property type="evidence" value="ECO:0007669"/>
    <property type="project" value="UniProtKB-SubCell"/>
</dbReference>
<sequence length="380" mass="40621">MNKLLASISIGALATVSLAACASDPSETKTSSGDLTVKATDSQCSVSATKLKAGPSTFKVTNAGSKVTEFYVYADGDRIMGEVENVGPGLTRNLIVDLPKGTYEGACKPGMIGDGIRQTLNVTGEAATPLSDSDELKAAATSYERYVKSQSDTLIVKTTEFVDAVKAGNVDEAKKLFPIARTYWERIEPVAEKFGDLDPITDGREPDAVAEGVDFTGWHRIEKQLWVENNTDGMDPYADQLLANVKKIVALGQDAPLTALELAQGSKGLLDEVATGKITGEEDEFSHTDLWDFKANIEGSQAAISALRPVLVKQDPALVKDLDAKFAAVDTELNQYQDKSTGDWTFYDKLTDQQVKQLSDAVAALSEPISKVAAVVAKSA</sequence>
<dbReference type="CDD" id="cd14656">
    <property type="entry name" value="Imelysin-like_EfeO"/>
    <property type="match status" value="1"/>
</dbReference>
<evidence type="ECO:0000313" key="8">
    <source>
        <dbReference type="Proteomes" id="UP000265581"/>
    </source>
</evidence>
<name>A0A371P8N6_9ACTN</name>
<dbReference type="InterPro" id="IPR034981">
    <property type="entry name" value="Imelysin-like_EfeO/Algp7"/>
</dbReference>
<dbReference type="Gene3D" id="1.20.1420.20">
    <property type="entry name" value="M75 peptidase, HXXE motif"/>
    <property type="match status" value="1"/>
</dbReference>
<evidence type="ECO:0000256" key="1">
    <source>
        <dbReference type="ARBA" id="ARBA00004418"/>
    </source>
</evidence>
<evidence type="ECO:0000256" key="3">
    <source>
        <dbReference type="ARBA" id="ARBA00022729"/>
    </source>
</evidence>
<evidence type="ECO:0000256" key="4">
    <source>
        <dbReference type="SAM" id="SignalP"/>
    </source>
</evidence>
<reference evidence="7 8" key="1">
    <citation type="submission" date="2018-08" db="EMBL/GenBank/DDBJ databases">
        <title>Aeromicrobium sp. M2KJ-4, whole genome shotgun sequence.</title>
        <authorList>
            <person name="Tuo L."/>
        </authorList>
    </citation>
    <scope>NUCLEOTIDE SEQUENCE [LARGE SCALE GENOMIC DNA]</scope>
    <source>
        <strain evidence="7 8">M2KJ-4</strain>
    </source>
</reference>
<dbReference type="Proteomes" id="UP000265581">
    <property type="component" value="Unassembled WGS sequence"/>
</dbReference>
<dbReference type="Pfam" id="PF13473">
    <property type="entry name" value="Cupredoxin_1"/>
    <property type="match status" value="1"/>
</dbReference>
<dbReference type="InterPro" id="IPR038352">
    <property type="entry name" value="Imelysin_sf"/>
</dbReference>
<dbReference type="PANTHER" id="PTHR39192:SF1">
    <property type="entry name" value="IRON UPTAKE SYSTEM COMPONENT EFEO"/>
    <property type="match status" value="1"/>
</dbReference>
<evidence type="ECO:0000313" key="7">
    <source>
        <dbReference type="EMBL" id="REK72324.1"/>
    </source>
</evidence>
<feature type="domain" description="EfeO-type cupredoxin-like" evidence="6">
    <location>
        <begin position="15"/>
        <end position="111"/>
    </location>
</feature>
<comment type="similarity">
    <text evidence="2">Belongs to the EfeM/EfeO family.</text>
</comment>
<evidence type="ECO:0000259" key="5">
    <source>
        <dbReference type="Pfam" id="PF09375"/>
    </source>
</evidence>
<accession>A0A371P8N6</accession>
<dbReference type="EMBL" id="QUBR01000001">
    <property type="protein sequence ID" value="REK72324.1"/>
    <property type="molecule type" value="Genomic_DNA"/>
</dbReference>
<keyword evidence="8" id="KW-1185">Reference proteome</keyword>